<dbReference type="InterPro" id="IPR011990">
    <property type="entry name" value="TPR-like_helical_dom_sf"/>
</dbReference>
<feature type="binding site" evidence="5">
    <location>
        <position position="38"/>
    </location>
    <ligand>
        <name>ATP</name>
        <dbReference type="ChEBI" id="CHEBI:30616"/>
    </ligand>
</feature>
<dbReference type="InterPro" id="IPR000719">
    <property type="entry name" value="Prot_kinase_dom"/>
</dbReference>
<evidence type="ECO:0000256" key="2">
    <source>
        <dbReference type="ARBA" id="ARBA00022741"/>
    </source>
</evidence>
<dbReference type="Gene3D" id="3.30.200.20">
    <property type="entry name" value="Phosphorylase Kinase, domain 1"/>
    <property type="match status" value="1"/>
</dbReference>
<dbReference type="SUPFAM" id="SSF48452">
    <property type="entry name" value="TPR-like"/>
    <property type="match status" value="1"/>
</dbReference>
<accession>A0A538TRL9</accession>
<dbReference type="PROSITE" id="PS50011">
    <property type="entry name" value="PROTEIN_KINASE_DOM"/>
    <property type="match status" value="1"/>
</dbReference>
<dbReference type="SMART" id="SM00028">
    <property type="entry name" value="TPR"/>
    <property type="match status" value="4"/>
</dbReference>
<dbReference type="EMBL" id="VBOZ01000009">
    <property type="protein sequence ID" value="TMQ66277.1"/>
    <property type="molecule type" value="Genomic_DNA"/>
</dbReference>
<evidence type="ECO:0000256" key="6">
    <source>
        <dbReference type="SAM" id="Phobius"/>
    </source>
</evidence>
<evidence type="ECO:0000256" key="1">
    <source>
        <dbReference type="ARBA" id="ARBA00022679"/>
    </source>
</evidence>
<protein>
    <recommendedName>
        <fullName evidence="7">Protein kinase domain-containing protein</fullName>
    </recommendedName>
</protein>
<evidence type="ECO:0000259" key="7">
    <source>
        <dbReference type="PROSITE" id="PS50011"/>
    </source>
</evidence>
<feature type="domain" description="Protein kinase" evidence="7">
    <location>
        <begin position="9"/>
        <end position="271"/>
    </location>
</feature>
<evidence type="ECO:0000256" key="4">
    <source>
        <dbReference type="ARBA" id="ARBA00022840"/>
    </source>
</evidence>
<dbReference type="GO" id="GO:0005524">
    <property type="term" value="F:ATP binding"/>
    <property type="evidence" value="ECO:0007669"/>
    <property type="project" value="UniProtKB-UniRule"/>
</dbReference>
<keyword evidence="1" id="KW-0808">Transferase</keyword>
<keyword evidence="6" id="KW-0472">Membrane</keyword>
<name>A0A538TRL9_UNCEI</name>
<feature type="transmembrane region" description="Helical" evidence="6">
    <location>
        <begin position="289"/>
        <end position="308"/>
    </location>
</feature>
<sequence>MIGKILSHYRITEQLGAGGMGVVYLARDERLDRDVALKVLSASLVADEAARKRLRREARALSKLNHAHINIIYDFDSEGGVDFLVMEFVRGENLARRLQAGFTEAEVLSIGVQIAEALEEAHAAGIVHRDLKPGNVMLTDRGAVKVLDFGLAKTLEPDLRNTESLTQPGMIAGTLPYMAPELFRGVEADARVDIYALGAVLYEIATGARAFAQDTTASLIEAVLKDSPRKPTAIAPNLSEGLEGIILKCLEKDPSVRYAMASEVVAALQSIGATRTTLAAPRARRRRPWAMAGAIAAVVLATVAIVVASRLGVLRGPALGRIESLAVLPLNDLSGGSEQGYFADGMTDALIARLAQIGSLRVISRTSVMRYRGTSKALPDIARELHVDAVVEGAVLRSGSHVRISAQLVAAAEDRNLWANTYEREVGDVFALQRDLSEAIAGQVHVRLTAKERERLARAGRVNPEAYDEYLKGRHEWSKRTQAGLEEARRHFLRAAEIDPQLGLAYAGLADVYVLLDLYSGLRADEALPRAEEAARKALEIDDQLAEAYPALGMVKLYRRWDWAGAEADFKRAIELRPSYATAHHWYSILLRDKGRFQEAIAEARLALELDPLSPIMNANLGDVFFFARRYDDAIRQHRLGRDLDPAFAPTHLYLAMAFAQSGAIDSAIASCNTARTLAGGGSYVLGGLGYALGRAGRSPEAGQVLKELEGRSAQGQSVPFDIGLVWVGLARAGQSNARARDECLDWIEKACREQPSGVKDLGVDSRFDALRDAPRFRQILRRLGLG</sequence>
<keyword evidence="6" id="KW-0812">Transmembrane</keyword>
<reference evidence="8 9" key="1">
    <citation type="journal article" date="2019" name="Nat. Microbiol.">
        <title>Mediterranean grassland soil C-N compound turnover is dependent on rainfall and depth, and is mediated by genomically divergent microorganisms.</title>
        <authorList>
            <person name="Diamond S."/>
            <person name="Andeer P.F."/>
            <person name="Li Z."/>
            <person name="Crits-Christoph A."/>
            <person name="Burstein D."/>
            <person name="Anantharaman K."/>
            <person name="Lane K.R."/>
            <person name="Thomas B.C."/>
            <person name="Pan C."/>
            <person name="Northen T.R."/>
            <person name="Banfield J.F."/>
        </authorList>
    </citation>
    <scope>NUCLEOTIDE SEQUENCE [LARGE SCALE GENOMIC DNA]</scope>
    <source>
        <strain evidence="8">WS_9</strain>
    </source>
</reference>
<dbReference type="Proteomes" id="UP000317691">
    <property type="component" value="Unassembled WGS sequence"/>
</dbReference>
<dbReference type="PROSITE" id="PS00107">
    <property type="entry name" value="PROTEIN_KINASE_ATP"/>
    <property type="match status" value="1"/>
</dbReference>
<comment type="caution">
    <text evidence="8">The sequence shown here is derived from an EMBL/GenBank/DDBJ whole genome shotgun (WGS) entry which is preliminary data.</text>
</comment>
<gene>
    <name evidence="8" type="ORF">E6K79_02685</name>
</gene>
<keyword evidence="4 5" id="KW-0067">ATP-binding</keyword>
<keyword evidence="2 5" id="KW-0547">Nucleotide-binding</keyword>
<evidence type="ECO:0000313" key="9">
    <source>
        <dbReference type="Proteomes" id="UP000317691"/>
    </source>
</evidence>
<dbReference type="GO" id="GO:0004674">
    <property type="term" value="F:protein serine/threonine kinase activity"/>
    <property type="evidence" value="ECO:0007669"/>
    <property type="project" value="TreeGrafter"/>
</dbReference>
<dbReference type="Gene3D" id="1.10.510.10">
    <property type="entry name" value="Transferase(Phosphotransferase) domain 1"/>
    <property type="match status" value="1"/>
</dbReference>
<dbReference type="AlphaFoldDB" id="A0A538TRL9"/>
<dbReference type="PROSITE" id="PS00108">
    <property type="entry name" value="PROTEIN_KINASE_ST"/>
    <property type="match status" value="1"/>
</dbReference>
<dbReference type="Pfam" id="PF00069">
    <property type="entry name" value="Pkinase"/>
    <property type="match status" value="1"/>
</dbReference>
<evidence type="ECO:0000256" key="5">
    <source>
        <dbReference type="PROSITE-ProRule" id="PRU10141"/>
    </source>
</evidence>
<dbReference type="SUPFAM" id="SSF81901">
    <property type="entry name" value="HCP-like"/>
    <property type="match status" value="1"/>
</dbReference>
<evidence type="ECO:0000313" key="8">
    <source>
        <dbReference type="EMBL" id="TMQ66277.1"/>
    </source>
</evidence>
<dbReference type="InterPro" id="IPR011009">
    <property type="entry name" value="Kinase-like_dom_sf"/>
</dbReference>
<dbReference type="InterPro" id="IPR019734">
    <property type="entry name" value="TPR_rpt"/>
</dbReference>
<dbReference type="InterPro" id="IPR017441">
    <property type="entry name" value="Protein_kinase_ATP_BS"/>
</dbReference>
<dbReference type="Pfam" id="PF13181">
    <property type="entry name" value="TPR_8"/>
    <property type="match status" value="1"/>
</dbReference>
<organism evidence="8 9">
    <name type="scientific">Eiseniibacteriota bacterium</name>
    <dbReference type="NCBI Taxonomy" id="2212470"/>
    <lineage>
        <taxon>Bacteria</taxon>
        <taxon>Candidatus Eiseniibacteriota</taxon>
    </lineage>
</organism>
<keyword evidence="3" id="KW-0418">Kinase</keyword>
<dbReference type="Gene3D" id="1.25.40.10">
    <property type="entry name" value="Tetratricopeptide repeat domain"/>
    <property type="match status" value="2"/>
</dbReference>
<dbReference type="Gene3D" id="3.40.50.10610">
    <property type="entry name" value="ABC-type transport auxiliary lipoprotein component"/>
    <property type="match status" value="1"/>
</dbReference>
<dbReference type="SMART" id="SM00220">
    <property type="entry name" value="S_TKc"/>
    <property type="match status" value="1"/>
</dbReference>
<evidence type="ECO:0000256" key="3">
    <source>
        <dbReference type="ARBA" id="ARBA00022777"/>
    </source>
</evidence>
<proteinExistence type="predicted"/>
<dbReference type="PANTHER" id="PTHR43289">
    <property type="entry name" value="MITOGEN-ACTIVATED PROTEIN KINASE KINASE KINASE 20-RELATED"/>
    <property type="match status" value="1"/>
</dbReference>
<dbReference type="CDD" id="cd14014">
    <property type="entry name" value="STKc_PknB_like"/>
    <property type="match status" value="1"/>
</dbReference>
<dbReference type="PANTHER" id="PTHR43289:SF6">
    <property type="entry name" value="SERINE_THREONINE-PROTEIN KINASE NEKL-3"/>
    <property type="match status" value="1"/>
</dbReference>
<keyword evidence="6" id="KW-1133">Transmembrane helix</keyword>
<dbReference type="InterPro" id="IPR008271">
    <property type="entry name" value="Ser/Thr_kinase_AS"/>
</dbReference>
<dbReference type="SUPFAM" id="SSF56112">
    <property type="entry name" value="Protein kinase-like (PK-like)"/>
    <property type="match status" value="1"/>
</dbReference>